<dbReference type="InterPro" id="IPR000600">
    <property type="entry name" value="ROK"/>
</dbReference>
<dbReference type="RefSeq" id="WP_086961015.1">
    <property type="nucleotide sequence ID" value="NZ_AP018680.1"/>
</dbReference>
<comment type="similarity">
    <text evidence="1">Belongs to the ROK (NagC/XylR) family.</text>
</comment>
<keyword evidence="4" id="KW-0804">Transcription</keyword>
<dbReference type="Gene3D" id="3.30.420.40">
    <property type="match status" value="2"/>
</dbReference>
<evidence type="ECO:0000313" key="6">
    <source>
        <dbReference type="EMBL" id="RCS72977.1"/>
    </source>
</evidence>
<organism evidence="6 7">
    <name type="scientific">Vibrio casei</name>
    <dbReference type="NCBI Taxonomy" id="673372"/>
    <lineage>
        <taxon>Bacteria</taxon>
        <taxon>Pseudomonadati</taxon>
        <taxon>Pseudomonadota</taxon>
        <taxon>Gammaproteobacteria</taxon>
        <taxon>Vibrionales</taxon>
        <taxon>Vibrionaceae</taxon>
        <taxon>Vibrio</taxon>
    </lineage>
</organism>
<dbReference type="EMBL" id="QPGL01000001">
    <property type="protein sequence ID" value="RCS72977.1"/>
    <property type="molecule type" value="Genomic_DNA"/>
</dbReference>
<dbReference type="OrthoDB" id="3189808at2"/>
<keyword evidence="3" id="KW-0238">DNA-binding</keyword>
<keyword evidence="5" id="KW-0119">Carbohydrate metabolism</keyword>
<dbReference type="Pfam" id="PF00480">
    <property type="entry name" value="ROK"/>
    <property type="match status" value="1"/>
</dbReference>
<evidence type="ECO:0000256" key="4">
    <source>
        <dbReference type="ARBA" id="ARBA00023163"/>
    </source>
</evidence>
<dbReference type="InterPro" id="IPR036388">
    <property type="entry name" value="WH-like_DNA-bd_sf"/>
</dbReference>
<keyword evidence="2" id="KW-0805">Transcription regulation</keyword>
<protein>
    <submittedName>
        <fullName evidence="6">ROK family protein</fullName>
    </submittedName>
</protein>
<reference evidence="6 7" key="1">
    <citation type="journal article" date="2017" name="Elife">
        <title>Extensive horizontal gene transfer in cheese-associated bacteria.</title>
        <authorList>
            <person name="Bonham K.S."/>
            <person name="Wolfe B.E."/>
            <person name="Dutton R.J."/>
        </authorList>
    </citation>
    <scope>NUCLEOTIDE SEQUENCE [LARGE SCALE GENOMIC DNA]</scope>
    <source>
        <strain evidence="6 7">JB196</strain>
    </source>
</reference>
<gene>
    <name evidence="6" type="ORF">CIK83_04760</name>
</gene>
<name>A0A368LM97_9VIBR</name>
<keyword evidence="7" id="KW-1185">Reference proteome</keyword>
<dbReference type="AlphaFoldDB" id="A0A368LM97"/>
<dbReference type="GO" id="GO:0003677">
    <property type="term" value="F:DNA binding"/>
    <property type="evidence" value="ECO:0007669"/>
    <property type="project" value="UniProtKB-KW"/>
</dbReference>
<dbReference type="SUPFAM" id="SSF53067">
    <property type="entry name" value="Actin-like ATPase domain"/>
    <property type="match status" value="1"/>
</dbReference>
<evidence type="ECO:0000256" key="1">
    <source>
        <dbReference type="ARBA" id="ARBA00006479"/>
    </source>
</evidence>
<evidence type="ECO:0000256" key="2">
    <source>
        <dbReference type="ARBA" id="ARBA00023015"/>
    </source>
</evidence>
<dbReference type="PANTHER" id="PTHR18964:SF149">
    <property type="entry name" value="BIFUNCTIONAL UDP-N-ACETYLGLUCOSAMINE 2-EPIMERASE_N-ACETYLMANNOSAMINE KINASE"/>
    <property type="match status" value="1"/>
</dbReference>
<dbReference type="SUPFAM" id="SSF46785">
    <property type="entry name" value="Winged helix' DNA-binding domain"/>
    <property type="match status" value="1"/>
</dbReference>
<dbReference type="FunFam" id="1.10.10.10:FF:000045">
    <property type="entry name" value="ROK family transcriptional regulator"/>
    <property type="match status" value="1"/>
</dbReference>
<dbReference type="InterPro" id="IPR043129">
    <property type="entry name" value="ATPase_NBD"/>
</dbReference>
<accession>A0A368LM97</accession>
<dbReference type="Proteomes" id="UP000252479">
    <property type="component" value="Unassembled WGS sequence"/>
</dbReference>
<evidence type="ECO:0000313" key="7">
    <source>
        <dbReference type="Proteomes" id="UP000252479"/>
    </source>
</evidence>
<comment type="caution">
    <text evidence="6">The sequence shown here is derived from an EMBL/GenBank/DDBJ whole genome shotgun (WGS) entry which is preliminary data.</text>
</comment>
<dbReference type="Gene3D" id="1.10.10.10">
    <property type="entry name" value="Winged helix-like DNA-binding domain superfamily/Winged helix DNA-binding domain"/>
    <property type="match status" value="1"/>
</dbReference>
<dbReference type="GO" id="GO:0006355">
    <property type="term" value="P:regulation of DNA-templated transcription"/>
    <property type="evidence" value="ECO:0007669"/>
    <property type="project" value="UniProtKB-ARBA"/>
</dbReference>
<dbReference type="InterPro" id="IPR036390">
    <property type="entry name" value="WH_DNA-bd_sf"/>
</dbReference>
<sequence length="404" mass="43938">MYMAQPGHIDQIKQVNTGRVYKLIDQFGPISRIDLSKLSGLAPASITKISRELMEGHLIHETVVQESITRGRPAVGLQTDNVGWHFLSIRLGKGYLIIALHELGGNVIADYKVDIEEKDQSALQARILSEIEYFFANHSHLVERMTSIAVTLPALVNFAEGIVLQMPYFNIENLALGPAIYEKTGVPVFIANDTCAWALAEMLFGQSQEVENSLLISNHQGVAAGVILNGRLAYSRNGNIGELGHIQVDPNGDLCECGKYGCLDTVASSEAVCRSVIKQLEQGVHSTISIHDVSMERICSAAIGGDVLATQTIEQMGKDLGKGIAIMTNIFSPEKILLGGALNHAKSILYPAIEQALQQYSLPIFHKNVPLIECKFFTQTTMPGAALIKQALYDGSLLLKVSEG</sequence>
<evidence type="ECO:0000256" key="5">
    <source>
        <dbReference type="ARBA" id="ARBA00023277"/>
    </source>
</evidence>
<dbReference type="GeneID" id="303188216"/>
<proteinExistence type="inferred from homology"/>
<dbReference type="PANTHER" id="PTHR18964">
    <property type="entry name" value="ROK (REPRESSOR, ORF, KINASE) FAMILY"/>
    <property type="match status" value="1"/>
</dbReference>
<dbReference type="GO" id="GO:0006351">
    <property type="term" value="P:DNA-templated transcription"/>
    <property type="evidence" value="ECO:0007669"/>
    <property type="project" value="TreeGrafter"/>
</dbReference>
<evidence type="ECO:0000256" key="3">
    <source>
        <dbReference type="ARBA" id="ARBA00023125"/>
    </source>
</evidence>